<dbReference type="AlphaFoldDB" id="A0A2J8VCP9"/>
<proteinExistence type="predicted"/>
<reference evidence="1" key="1">
    <citation type="submission" date="2017-12" db="EMBL/GenBank/DDBJ databases">
        <title>High-resolution comparative analysis of great ape genomes.</title>
        <authorList>
            <person name="Pollen A."/>
            <person name="Hastie A."/>
            <person name="Hormozdiari F."/>
            <person name="Dougherty M."/>
            <person name="Liu R."/>
            <person name="Chaisson M."/>
            <person name="Hoppe E."/>
            <person name="Hill C."/>
            <person name="Pang A."/>
            <person name="Hillier L."/>
            <person name="Baker C."/>
            <person name="Armstrong J."/>
            <person name="Shendure J."/>
            <person name="Paten B."/>
            <person name="Wilson R."/>
            <person name="Chao H."/>
            <person name="Schneider V."/>
            <person name="Ventura M."/>
            <person name="Kronenberg Z."/>
            <person name="Murali S."/>
            <person name="Gordon D."/>
            <person name="Cantsilieris S."/>
            <person name="Munson K."/>
            <person name="Nelson B."/>
            <person name="Raja A."/>
            <person name="Underwood J."/>
            <person name="Diekhans M."/>
            <person name="Fiddes I."/>
            <person name="Haussler D."/>
            <person name="Eichler E."/>
        </authorList>
    </citation>
    <scope>NUCLEOTIDE SEQUENCE [LARGE SCALE GENOMIC DNA]</scope>
    <source>
        <strain evidence="1">Susie</strain>
    </source>
</reference>
<protein>
    <submittedName>
        <fullName evidence="1">SNX7 isoform 2</fullName>
    </submittedName>
</protein>
<accession>A0A2J8VCP9</accession>
<sequence>MSLQFRKLLLRELSSDHNVVFITNKPVDFNVTWRY</sequence>
<gene>
    <name evidence="1" type="ORF">CR201_G0019941</name>
</gene>
<comment type="caution">
    <text evidence="1">The sequence shown here is derived from an EMBL/GenBank/DDBJ whole genome shotgun (WGS) entry which is preliminary data.</text>
</comment>
<name>A0A2J8VCP9_PONAB</name>
<dbReference type="EMBL" id="NDHI03003423">
    <property type="protein sequence ID" value="PNJ55293.1"/>
    <property type="molecule type" value="Genomic_DNA"/>
</dbReference>
<organism evidence="1">
    <name type="scientific">Pongo abelii</name>
    <name type="common">Sumatran orangutan</name>
    <name type="synonym">Pongo pygmaeus abelii</name>
    <dbReference type="NCBI Taxonomy" id="9601"/>
    <lineage>
        <taxon>Eukaryota</taxon>
        <taxon>Metazoa</taxon>
        <taxon>Chordata</taxon>
        <taxon>Craniata</taxon>
        <taxon>Vertebrata</taxon>
        <taxon>Euteleostomi</taxon>
        <taxon>Mammalia</taxon>
        <taxon>Eutheria</taxon>
        <taxon>Euarchontoglires</taxon>
        <taxon>Primates</taxon>
        <taxon>Haplorrhini</taxon>
        <taxon>Catarrhini</taxon>
        <taxon>Hominidae</taxon>
        <taxon>Pongo</taxon>
    </lineage>
</organism>
<evidence type="ECO:0000313" key="1">
    <source>
        <dbReference type="EMBL" id="PNJ55293.1"/>
    </source>
</evidence>